<organism evidence="1">
    <name type="scientific">Octopus bimaculoides</name>
    <name type="common">California two-spotted octopus</name>
    <dbReference type="NCBI Taxonomy" id="37653"/>
    <lineage>
        <taxon>Eukaryota</taxon>
        <taxon>Metazoa</taxon>
        <taxon>Spiralia</taxon>
        <taxon>Lophotrochozoa</taxon>
        <taxon>Mollusca</taxon>
        <taxon>Cephalopoda</taxon>
        <taxon>Coleoidea</taxon>
        <taxon>Octopodiformes</taxon>
        <taxon>Octopoda</taxon>
        <taxon>Incirrata</taxon>
        <taxon>Octopodidae</taxon>
        <taxon>Octopus</taxon>
    </lineage>
</organism>
<dbReference type="AlphaFoldDB" id="A0A0L8GZY3"/>
<reference evidence="1" key="1">
    <citation type="submission" date="2015-07" db="EMBL/GenBank/DDBJ databases">
        <title>MeaNS - Measles Nucleotide Surveillance Program.</title>
        <authorList>
            <person name="Tran T."/>
            <person name="Druce J."/>
        </authorList>
    </citation>
    <scope>NUCLEOTIDE SEQUENCE</scope>
    <source>
        <strain evidence="1">UCB-OBI-ISO-001</strain>
        <tissue evidence="1">Gonad</tissue>
    </source>
</reference>
<name>A0A0L8GZY3_OCTBM</name>
<evidence type="ECO:0000313" key="1">
    <source>
        <dbReference type="EMBL" id="KOF82497.1"/>
    </source>
</evidence>
<gene>
    <name evidence="1" type="ORF">OCBIM_22025230mg</name>
</gene>
<sequence length="84" mass="10082">MSEVAIYKHRLILFVLGRDHRNASLVHVYLWFCGFTIQCWQQQGLYQLNASMKRNHWRNQQRTFTGSNMRFMFGSKVEAEIVRT</sequence>
<dbReference type="EMBL" id="KQ419742">
    <property type="protein sequence ID" value="KOF82497.1"/>
    <property type="molecule type" value="Genomic_DNA"/>
</dbReference>
<proteinExistence type="predicted"/>
<accession>A0A0L8GZY3</accession>
<protein>
    <submittedName>
        <fullName evidence="1">Uncharacterized protein</fullName>
    </submittedName>
</protein>